<keyword evidence="1" id="KW-0472">Membrane</keyword>
<name>A0ABP1RMB5_9HEXA</name>
<organism evidence="2 3">
    <name type="scientific">Orchesella dallaii</name>
    <dbReference type="NCBI Taxonomy" id="48710"/>
    <lineage>
        <taxon>Eukaryota</taxon>
        <taxon>Metazoa</taxon>
        <taxon>Ecdysozoa</taxon>
        <taxon>Arthropoda</taxon>
        <taxon>Hexapoda</taxon>
        <taxon>Collembola</taxon>
        <taxon>Entomobryomorpha</taxon>
        <taxon>Entomobryoidea</taxon>
        <taxon>Orchesellidae</taxon>
        <taxon>Orchesellinae</taxon>
        <taxon>Orchesella</taxon>
    </lineage>
</organism>
<accession>A0ABP1RMB5</accession>
<feature type="transmembrane region" description="Helical" evidence="1">
    <location>
        <begin position="109"/>
        <end position="131"/>
    </location>
</feature>
<dbReference type="EMBL" id="CAXLJM020000085">
    <property type="protein sequence ID" value="CAL8130759.1"/>
    <property type="molecule type" value="Genomic_DNA"/>
</dbReference>
<dbReference type="Proteomes" id="UP001642540">
    <property type="component" value="Unassembled WGS sequence"/>
</dbReference>
<comment type="caution">
    <text evidence="2">The sequence shown here is derived from an EMBL/GenBank/DDBJ whole genome shotgun (WGS) entry which is preliminary data.</text>
</comment>
<evidence type="ECO:0008006" key="4">
    <source>
        <dbReference type="Google" id="ProtNLM"/>
    </source>
</evidence>
<feature type="transmembrane region" description="Helical" evidence="1">
    <location>
        <begin position="161"/>
        <end position="185"/>
    </location>
</feature>
<feature type="transmembrane region" description="Helical" evidence="1">
    <location>
        <begin position="53"/>
        <end position="73"/>
    </location>
</feature>
<gene>
    <name evidence="2" type="ORF">ODALV1_LOCUS23870</name>
</gene>
<evidence type="ECO:0000313" key="2">
    <source>
        <dbReference type="EMBL" id="CAL8130759.1"/>
    </source>
</evidence>
<feature type="transmembrane region" description="Helical" evidence="1">
    <location>
        <begin position="284"/>
        <end position="311"/>
    </location>
</feature>
<feature type="transmembrane region" description="Helical" evidence="1">
    <location>
        <begin position="197"/>
        <end position="217"/>
    </location>
</feature>
<keyword evidence="1" id="KW-0812">Transmembrane</keyword>
<keyword evidence="1" id="KW-1133">Transmembrane helix</keyword>
<feature type="transmembrane region" description="Helical" evidence="1">
    <location>
        <begin position="20"/>
        <end position="41"/>
    </location>
</feature>
<reference evidence="2 3" key="1">
    <citation type="submission" date="2024-08" db="EMBL/GenBank/DDBJ databases">
        <authorList>
            <person name="Cucini C."/>
            <person name="Frati F."/>
        </authorList>
    </citation>
    <scope>NUCLEOTIDE SEQUENCE [LARGE SCALE GENOMIC DNA]</scope>
</reference>
<evidence type="ECO:0000313" key="3">
    <source>
        <dbReference type="Proteomes" id="UP001642540"/>
    </source>
</evidence>
<evidence type="ECO:0000256" key="1">
    <source>
        <dbReference type="SAM" id="Phobius"/>
    </source>
</evidence>
<protein>
    <recommendedName>
        <fullName evidence="4">Odorant receptor</fullName>
    </recommendedName>
</protein>
<proteinExistence type="predicted"/>
<sequence>MTIQVAPNPKFSRYHKSVWYFLKVCMQVLAIICIFRCLYLFQHRLGHLDWEQLSIYVLILINNLTGITCYWTMFKYPTQISFLVEQSINMRKLKPSKFSFSKPPKFQEMMVYGSVMLPIVMTMTPFVTPLFRSYDTAQLIFTHILGNNSSYTFARRIMGSLVWGIPSIISNTLIFNLILVMLVIVENAISLSTSVHFGTSASMIKYLNSYLSGLTIIGNRWGKIAHRSENIIRFTRRLEHYRQLQILLCVTNGISYRCLFVFLYCGGVALVTSIYIVVKLRHEIPLLIVLGSGIFLIMGELTAVIMLTLAARPHEYSKAFRDFWKHLLKTKFALKQLRSCATLGFSCGPIPVVKADTFLTLHDVVLNATATILLIQ</sequence>
<keyword evidence="3" id="KW-1185">Reference proteome</keyword>
<feature type="transmembrane region" description="Helical" evidence="1">
    <location>
        <begin position="258"/>
        <end position="278"/>
    </location>
</feature>